<evidence type="ECO:0000313" key="1">
    <source>
        <dbReference type="EMBL" id="OKH20711.1"/>
    </source>
</evidence>
<proteinExistence type="predicted"/>
<reference evidence="1 2" key="1">
    <citation type="submission" date="2016-11" db="EMBL/GenBank/DDBJ databases">
        <title>Draft Genome Sequences of Nine Cyanobacterial Strains from Diverse Habitats.</title>
        <authorList>
            <person name="Zhu T."/>
            <person name="Hou S."/>
            <person name="Lu X."/>
            <person name="Hess W.R."/>
        </authorList>
    </citation>
    <scope>NUCLEOTIDE SEQUENCE [LARGE SCALE GENOMIC DNA]</scope>
    <source>
        <strain evidence="1 2">NIES-593</strain>
    </source>
</reference>
<comment type="caution">
    <text evidence="1">The sequence shown here is derived from an EMBL/GenBank/DDBJ whole genome shotgun (WGS) entry which is preliminary data.</text>
</comment>
<name>A0A1U7HAY3_9CYAN</name>
<dbReference type="EMBL" id="MRCB01000027">
    <property type="protein sequence ID" value="OKH20711.1"/>
    <property type="molecule type" value="Genomic_DNA"/>
</dbReference>
<sequence>MFILILSIIVQNEYKKEVVMMALSRPRLQVVQNDEIAKAIETIRKHRPGLINDSMVVTSALVEYALALESDKPRQANYQTPYGMTIVKTGSVTCETGIFQFLIRNFNRIAAIFAHIDNEDDTFIDYISRGDKPVYTFVFKGKGFTDFEFIHIATDGSSLFEECLTLLVLDFKHHRDDIRFNVIYANQFEERWGQKSVSDYVPSLDEMARAFFQDESYFFGGGGGETSCTWDLNWEADTTAYKGFEITDTRFIDYSHALVGLKPSSVATEKYGVEVLVRSGVLAVGRDLLHHRYRCMCDGWTEERQDLDFYELGCIFGQHFGYKAIFSPARFLSEIASSTIKTTPNATVYVEKGKRIEVLPMKWENSWFTCTVDGKASNQGWSLLHDNPNPFRLYDMNDFFSDHLERYKQKKKNPK</sequence>
<protein>
    <submittedName>
        <fullName evidence="1">Uncharacterized protein</fullName>
    </submittedName>
</protein>
<dbReference type="AlphaFoldDB" id="A0A1U7HAY3"/>
<keyword evidence="2" id="KW-1185">Reference proteome</keyword>
<evidence type="ECO:0000313" key="2">
    <source>
        <dbReference type="Proteomes" id="UP000186868"/>
    </source>
</evidence>
<organism evidence="1 2">
    <name type="scientific">Hydrococcus rivularis NIES-593</name>
    <dbReference type="NCBI Taxonomy" id="1921803"/>
    <lineage>
        <taxon>Bacteria</taxon>
        <taxon>Bacillati</taxon>
        <taxon>Cyanobacteriota</taxon>
        <taxon>Cyanophyceae</taxon>
        <taxon>Pleurocapsales</taxon>
        <taxon>Hydrococcaceae</taxon>
        <taxon>Hydrococcus</taxon>
    </lineage>
</organism>
<dbReference type="Proteomes" id="UP000186868">
    <property type="component" value="Unassembled WGS sequence"/>
</dbReference>
<gene>
    <name evidence="1" type="ORF">NIES593_17815</name>
</gene>
<accession>A0A1U7HAY3</accession>